<proteinExistence type="predicted"/>
<evidence type="ECO:0000313" key="2">
    <source>
        <dbReference type="Proteomes" id="UP000502706"/>
    </source>
</evidence>
<dbReference type="EMBL" id="CP045121">
    <property type="protein sequence ID" value="QIN78008.1"/>
    <property type="molecule type" value="Genomic_DNA"/>
</dbReference>
<accession>A0A6G8PU16</accession>
<reference evidence="1 2" key="1">
    <citation type="submission" date="2019-10" db="EMBL/GenBank/DDBJ databases">
        <title>Rubrobacter sp nov SCSIO 52915 isolated from a deep-sea sediment in the South China Sea.</title>
        <authorList>
            <person name="Chen R.W."/>
        </authorList>
    </citation>
    <scope>NUCLEOTIDE SEQUENCE [LARGE SCALE GENOMIC DNA]</scope>
    <source>
        <strain evidence="1 2">SCSIO 52915</strain>
    </source>
</reference>
<protein>
    <submittedName>
        <fullName evidence="1">Uncharacterized protein</fullName>
    </submittedName>
</protein>
<dbReference type="RefSeq" id="WP_166395684.1">
    <property type="nucleotide sequence ID" value="NZ_CP045121.1"/>
</dbReference>
<evidence type="ECO:0000313" key="1">
    <source>
        <dbReference type="EMBL" id="QIN78008.1"/>
    </source>
</evidence>
<keyword evidence="2" id="KW-1185">Reference proteome</keyword>
<dbReference type="KEGG" id="rmar:GBA65_05170"/>
<sequence>MLQAQVVTNLGSSAGVRSTSGVLSETPAYQGGWWDGRFQPVQTFAENDHLNDWDGADRLAYYRGYREGLRVRRMLGKS</sequence>
<dbReference type="Proteomes" id="UP000502706">
    <property type="component" value="Chromosome"/>
</dbReference>
<organism evidence="1 2">
    <name type="scientific">Rubrobacter marinus</name>
    <dbReference type="NCBI Taxonomy" id="2653852"/>
    <lineage>
        <taxon>Bacteria</taxon>
        <taxon>Bacillati</taxon>
        <taxon>Actinomycetota</taxon>
        <taxon>Rubrobacteria</taxon>
        <taxon>Rubrobacterales</taxon>
        <taxon>Rubrobacteraceae</taxon>
        <taxon>Rubrobacter</taxon>
    </lineage>
</organism>
<name>A0A6G8PU16_9ACTN</name>
<gene>
    <name evidence="1" type="ORF">GBA65_05170</name>
</gene>
<dbReference type="AlphaFoldDB" id="A0A6G8PU16"/>